<evidence type="ECO:0000256" key="3">
    <source>
        <dbReference type="ARBA" id="ARBA00023315"/>
    </source>
</evidence>
<name>A0AAV0N9Z7_9ROSI</name>
<protein>
    <submittedName>
        <fullName evidence="4">Uncharacterized protein</fullName>
    </submittedName>
</protein>
<evidence type="ECO:0000256" key="2">
    <source>
        <dbReference type="ARBA" id="ARBA00022679"/>
    </source>
</evidence>
<gene>
    <name evidence="4" type="ORF">LITE_LOCUS32316</name>
</gene>
<organism evidence="4 5">
    <name type="scientific">Linum tenue</name>
    <dbReference type="NCBI Taxonomy" id="586396"/>
    <lineage>
        <taxon>Eukaryota</taxon>
        <taxon>Viridiplantae</taxon>
        <taxon>Streptophyta</taxon>
        <taxon>Embryophyta</taxon>
        <taxon>Tracheophyta</taxon>
        <taxon>Spermatophyta</taxon>
        <taxon>Magnoliopsida</taxon>
        <taxon>eudicotyledons</taxon>
        <taxon>Gunneridae</taxon>
        <taxon>Pentapetalae</taxon>
        <taxon>rosids</taxon>
        <taxon>fabids</taxon>
        <taxon>Malpighiales</taxon>
        <taxon>Linaceae</taxon>
        <taxon>Linum</taxon>
    </lineage>
</organism>
<dbReference type="EMBL" id="CAMGYJ010000008">
    <property type="protein sequence ID" value="CAI0455414.1"/>
    <property type="molecule type" value="Genomic_DNA"/>
</dbReference>
<evidence type="ECO:0000256" key="1">
    <source>
        <dbReference type="ARBA" id="ARBA00009861"/>
    </source>
</evidence>
<sequence length="364" mass="39681">MFETLKSSLAQTLTRFYPLAGRLSKSGEDNEAGAIPVINCNDEGVPFSSATVDGDIKDVSVAQFLRRRLEIESLQQFLPFPAHLIISGLESAPQIAFRATAFPCGGLAIGVCLLHKIIDGPTLADFMKLWSAFASSEEKTAGGSGYAHNLAATSLLPPRHDDVPAGTEDFVGEEGKVLMRRFAFDEEAIHALKAKAKSDQIPDPTRTEAVGGFLWKSVMSAAARAASPDGSKPRSVVSVAVAKLDQEFMRKLQGKDGRREFLRNLEAFWKPTIMVDAAVENASIVASFTITSTTGLRLYDVDFGWGKPAWITMAQFPTPNVAFLLQSPVGYGVEVWLTLPEKEMVMLEQEPEFTIYAKNNMCVL</sequence>
<evidence type="ECO:0000313" key="4">
    <source>
        <dbReference type="EMBL" id="CAI0455414.1"/>
    </source>
</evidence>
<dbReference type="PANTHER" id="PTHR31623">
    <property type="entry name" value="F21J9.9"/>
    <property type="match status" value="1"/>
</dbReference>
<comment type="caution">
    <text evidence="4">The sequence shown here is derived from an EMBL/GenBank/DDBJ whole genome shotgun (WGS) entry which is preliminary data.</text>
</comment>
<keyword evidence="2" id="KW-0808">Transferase</keyword>
<dbReference type="Pfam" id="PF02458">
    <property type="entry name" value="Transferase"/>
    <property type="match status" value="2"/>
</dbReference>
<keyword evidence="3" id="KW-0012">Acyltransferase</keyword>
<evidence type="ECO:0000313" key="5">
    <source>
        <dbReference type="Proteomes" id="UP001154282"/>
    </source>
</evidence>
<dbReference type="InterPro" id="IPR023213">
    <property type="entry name" value="CAT-like_dom_sf"/>
</dbReference>
<dbReference type="GO" id="GO:0016746">
    <property type="term" value="F:acyltransferase activity"/>
    <property type="evidence" value="ECO:0007669"/>
    <property type="project" value="UniProtKB-KW"/>
</dbReference>
<dbReference type="PANTHER" id="PTHR31623:SF110">
    <property type="entry name" value="VINORINE SYNTHASE-LIKE"/>
    <property type="match status" value="1"/>
</dbReference>
<keyword evidence="5" id="KW-1185">Reference proteome</keyword>
<reference evidence="4" key="1">
    <citation type="submission" date="2022-08" db="EMBL/GenBank/DDBJ databases">
        <authorList>
            <person name="Gutierrez-Valencia J."/>
        </authorList>
    </citation>
    <scope>NUCLEOTIDE SEQUENCE</scope>
</reference>
<dbReference type="Proteomes" id="UP001154282">
    <property type="component" value="Unassembled WGS sequence"/>
</dbReference>
<dbReference type="AlphaFoldDB" id="A0AAV0N9Z7"/>
<proteinExistence type="inferred from homology"/>
<comment type="similarity">
    <text evidence="1">Belongs to the plant acyltransferase family.</text>
</comment>
<dbReference type="Gene3D" id="3.30.559.10">
    <property type="entry name" value="Chloramphenicol acetyltransferase-like domain"/>
    <property type="match status" value="3"/>
</dbReference>
<accession>A0AAV0N9Z7</accession>